<organism evidence="2 3">
    <name type="scientific">Anas platyrhynchos</name>
    <name type="common">Mallard</name>
    <name type="synonym">Anas boschas</name>
    <dbReference type="NCBI Taxonomy" id="8839"/>
    <lineage>
        <taxon>Eukaryota</taxon>
        <taxon>Metazoa</taxon>
        <taxon>Chordata</taxon>
        <taxon>Craniata</taxon>
        <taxon>Vertebrata</taxon>
        <taxon>Euteleostomi</taxon>
        <taxon>Archelosauria</taxon>
        <taxon>Archosauria</taxon>
        <taxon>Dinosauria</taxon>
        <taxon>Saurischia</taxon>
        <taxon>Theropoda</taxon>
        <taxon>Coelurosauria</taxon>
        <taxon>Aves</taxon>
        <taxon>Neognathae</taxon>
        <taxon>Galloanserae</taxon>
        <taxon>Anseriformes</taxon>
        <taxon>Anatidae</taxon>
        <taxon>Anatinae</taxon>
        <taxon>Anas</taxon>
    </lineage>
</organism>
<gene>
    <name evidence="2" type="ORF">Anapl_08718</name>
</gene>
<name>R0KY77_ANAPL</name>
<sequence length="194" mass="20717">MGAKRGWLVVDDEAEHVNVGTGREPSSSGLHSTRLRAAGGIELQLNSSRALKSRQMEFSNPAISRSNKTSANPKPQVFTRQAGTAGVPQMVLGAVIPVLQLVEPGQGAGRELSPASRAGEDLLSALRLPGEAQQLSTLLGPEILISCPKSVPRTRCLLLVFCLSWSGALVGEEDKEEEEDEEDKDEEAEDCLTS</sequence>
<protein>
    <submittedName>
        <fullName evidence="2">Uncharacterized protein</fullName>
    </submittedName>
</protein>
<dbReference type="Proteomes" id="UP000296049">
    <property type="component" value="Unassembled WGS sequence"/>
</dbReference>
<feature type="region of interest" description="Disordered" evidence="1">
    <location>
        <begin position="171"/>
        <end position="194"/>
    </location>
</feature>
<evidence type="ECO:0000256" key="1">
    <source>
        <dbReference type="SAM" id="MobiDB-lite"/>
    </source>
</evidence>
<dbReference type="AlphaFoldDB" id="R0KY77"/>
<keyword evidence="3" id="KW-1185">Reference proteome</keyword>
<evidence type="ECO:0000313" key="3">
    <source>
        <dbReference type="Proteomes" id="UP000296049"/>
    </source>
</evidence>
<dbReference type="EMBL" id="KB743530">
    <property type="protein sequence ID" value="EOA98243.1"/>
    <property type="molecule type" value="Genomic_DNA"/>
</dbReference>
<accession>R0KY77</accession>
<reference evidence="3" key="1">
    <citation type="journal article" date="2013" name="Nat. Genet.">
        <title>The duck genome and transcriptome provide insight into an avian influenza virus reservoir species.</title>
        <authorList>
            <person name="Huang Y."/>
            <person name="Li Y."/>
            <person name="Burt D.W."/>
            <person name="Chen H."/>
            <person name="Zhang Y."/>
            <person name="Qian W."/>
            <person name="Kim H."/>
            <person name="Gan S."/>
            <person name="Zhao Y."/>
            <person name="Li J."/>
            <person name="Yi K."/>
            <person name="Feng H."/>
            <person name="Zhu P."/>
            <person name="Li B."/>
            <person name="Liu Q."/>
            <person name="Fairley S."/>
            <person name="Magor K.E."/>
            <person name="Du Z."/>
            <person name="Hu X."/>
            <person name="Goodman L."/>
            <person name="Tafer H."/>
            <person name="Vignal A."/>
            <person name="Lee T."/>
            <person name="Kim K.W."/>
            <person name="Sheng Z."/>
            <person name="An Y."/>
            <person name="Searle S."/>
            <person name="Herrero J."/>
            <person name="Groenen M.A."/>
            <person name="Crooijmans R.P."/>
            <person name="Faraut T."/>
            <person name="Cai Q."/>
            <person name="Webster R.G."/>
            <person name="Aldridge J.R."/>
            <person name="Warren W.C."/>
            <person name="Bartschat S."/>
            <person name="Kehr S."/>
            <person name="Marz M."/>
            <person name="Stadler P.F."/>
            <person name="Smith J."/>
            <person name="Kraus R.H."/>
            <person name="Zhao Y."/>
            <person name="Ren L."/>
            <person name="Fei J."/>
            <person name="Morisson M."/>
            <person name="Kaiser P."/>
            <person name="Griffin D.K."/>
            <person name="Rao M."/>
            <person name="Pitel F."/>
            <person name="Wang J."/>
            <person name="Li N."/>
        </authorList>
    </citation>
    <scope>NUCLEOTIDE SEQUENCE [LARGE SCALE GENOMIC DNA]</scope>
</reference>
<proteinExistence type="predicted"/>
<evidence type="ECO:0000313" key="2">
    <source>
        <dbReference type="EMBL" id="EOA98243.1"/>
    </source>
</evidence>